<protein>
    <submittedName>
        <fullName evidence="1">Rhs family protein</fullName>
    </submittedName>
</protein>
<organism evidence="1">
    <name type="scientific">Salmonella enterica subsp. enterica serovar Kintambo</name>
    <dbReference type="NCBI Taxonomy" id="1192730"/>
    <lineage>
        <taxon>Bacteria</taxon>
        <taxon>Pseudomonadati</taxon>
        <taxon>Pseudomonadota</taxon>
        <taxon>Gammaproteobacteria</taxon>
        <taxon>Enterobacterales</taxon>
        <taxon>Enterobacteriaceae</taxon>
        <taxon>Salmonella</taxon>
    </lineage>
</organism>
<comment type="caution">
    <text evidence="1">The sequence shown here is derived from an EMBL/GenBank/DDBJ whole genome shotgun (WGS) entry which is preliminary data.</text>
</comment>
<reference evidence="1" key="1">
    <citation type="submission" date="2018-07" db="EMBL/GenBank/DDBJ databases">
        <authorList>
            <person name="Ashton P.M."/>
            <person name="Dallman T."/>
            <person name="Nair S."/>
            <person name="De Pinna E."/>
            <person name="Peters T."/>
            <person name="Grant K."/>
        </authorList>
    </citation>
    <scope>NUCLEOTIDE SEQUENCE</scope>
    <source>
        <strain evidence="1">242348</strain>
    </source>
</reference>
<dbReference type="AlphaFoldDB" id="A0A5W7RUG5"/>
<proteinExistence type="predicted"/>
<name>A0A5W7RUG5_SALET</name>
<evidence type="ECO:0000313" key="1">
    <source>
        <dbReference type="EMBL" id="EBX8626345.1"/>
    </source>
</evidence>
<gene>
    <name evidence="1" type="ORF">DTU03_02100</name>
</gene>
<sequence>SADPRTYDFKNDRYQKINNLSANDHHIYYDY</sequence>
<dbReference type="EMBL" id="AAHMLI010000001">
    <property type="protein sequence ID" value="EBX8626345.1"/>
    <property type="molecule type" value="Genomic_DNA"/>
</dbReference>
<accession>A0A5W7RUG5</accession>
<feature type="non-terminal residue" evidence="1">
    <location>
        <position position="1"/>
    </location>
</feature>